<dbReference type="EMBL" id="MT898099">
    <property type="protein sequence ID" value="QOS18201.1"/>
    <property type="molecule type" value="Genomic_DNA"/>
</dbReference>
<evidence type="ECO:0000313" key="1">
    <source>
        <dbReference type="EMBL" id="QOS18201.1"/>
    </source>
</evidence>
<dbReference type="SUPFAM" id="SSF56059">
    <property type="entry name" value="Glutathione synthetase ATP-binding domain-like"/>
    <property type="match status" value="1"/>
</dbReference>
<name>A0A7M1VSY6_VIBPH</name>
<dbReference type="EMBL" id="MT898279">
    <property type="protein sequence ID" value="QOS24854.1"/>
    <property type="molecule type" value="Genomic_DNA"/>
</dbReference>
<gene>
    <name evidence="1" type="ORF">VP192_00018</name>
    <name evidence="2" type="ORF">VP434_00018</name>
</gene>
<reference evidence="1" key="1">
    <citation type="submission" date="2020-08" db="EMBL/GenBank/DDBJ databases">
        <title>Genetic structure, function and evolution of capsule biosynthesis loci in Vibrio parahaemolyticus.</title>
        <authorList>
            <person name="Li L."/>
            <person name="Bian S."/>
        </authorList>
    </citation>
    <scope>NUCLEOTIDE SEQUENCE</scope>
    <source>
        <strain evidence="1">VP192</strain>
        <strain evidence="2">VP434</strain>
    </source>
</reference>
<dbReference type="AlphaFoldDB" id="A0A7M1VSY6"/>
<dbReference type="Gene3D" id="3.30.470.20">
    <property type="entry name" value="ATP-grasp fold, B domain"/>
    <property type="match status" value="1"/>
</dbReference>
<protein>
    <recommendedName>
        <fullName evidence="3">ATP-grasp domain-containing protein</fullName>
    </recommendedName>
</protein>
<evidence type="ECO:0000313" key="2">
    <source>
        <dbReference type="EMBL" id="QOS24854.1"/>
    </source>
</evidence>
<accession>A0A7M1VSY6</accession>
<evidence type="ECO:0008006" key="3">
    <source>
        <dbReference type="Google" id="ProtNLM"/>
    </source>
</evidence>
<organism evidence="1">
    <name type="scientific">Vibrio parahaemolyticus</name>
    <dbReference type="NCBI Taxonomy" id="670"/>
    <lineage>
        <taxon>Bacteria</taxon>
        <taxon>Pseudomonadati</taxon>
        <taxon>Pseudomonadota</taxon>
        <taxon>Gammaproteobacteria</taxon>
        <taxon>Vibrionales</taxon>
        <taxon>Vibrionaceae</taxon>
        <taxon>Vibrio</taxon>
    </lineage>
</organism>
<proteinExistence type="predicted"/>
<sequence length="337" mass="39314">MSQIFKMKIKVLHHKEYFGQRIPTFKSIDLELFVNHIKSFGYDVDLLDFESLQFEINNSDSSLYVCGSHQNLDVKKYLDDVLSLPVFNSAVIPDRDLIKCHENKGYQGLYAKQKDLPFIEQSYYIEPRNISERKVLKLVNGAGSGGVTLVSKAEELNSFIRKSILSRVGIKRVAYYLRAFLKSKLKRTSINELALEYYKVKEPYVLQNFVDELTCDYKVLVFNKKCFVLKRNTRTNDFRASGSGKFEFVKPEEELLNFALEFRTKLATPYVSIDIIKTKEGYKCIEFQCAHFGPYTQINAQYYYEKIENQWLENKNNTVLEELLAESLVLFIENEKC</sequence>